<dbReference type="InterPro" id="IPR015943">
    <property type="entry name" value="WD40/YVTN_repeat-like_dom_sf"/>
</dbReference>
<dbReference type="SUPFAM" id="SSF50998">
    <property type="entry name" value="Quinoprotein alcohol dehydrogenase-like"/>
    <property type="match status" value="1"/>
</dbReference>
<dbReference type="EMBL" id="JAMQON010000005">
    <property type="protein sequence ID" value="MDS0260968.1"/>
    <property type="molecule type" value="Genomic_DNA"/>
</dbReference>
<sequence>MPPSTASTRRTFLRTTIAAGTLGLAGCDATDDICGDDAVEFESTVTDVTDRSLESRPEGAGWPLQNQSGDYRRVTDASGPRTNVGRFWRADSISPQAAIDDGRLYLISDDGRVLVADPATGEIMAEYDQLRRPRDVGVVGPPDNRTLIVTGQDGLHALTPDTSRRQFRLSGGDFFSIAGDDESVYTTGNRSIQAIDLASGSRRWRLDGLHDDGPIANGIVLADTDSGLRAYDTETGEVVWTRRNIYVYSSLCIADETVYAGVLGNVLALSLADGTTDWKFGGEAESFEVPAVTDDTIIAASSTTEGGGGNVYALDRATGEHRWCAALGYRDLGSAAVADGVAYVAGDDLVQARNISDGSILWTHHAEEGYYRAPLVSGDALYVPNENGWVDAFGEL</sequence>
<proteinExistence type="predicted"/>
<dbReference type="SMART" id="SM00564">
    <property type="entry name" value="PQQ"/>
    <property type="match status" value="6"/>
</dbReference>
<evidence type="ECO:0000259" key="2">
    <source>
        <dbReference type="Pfam" id="PF13360"/>
    </source>
</evidence>
<evidence type="ECO:0000256" key="1">
    <source>
        <dbReference type="SAM" id="MobiDB-lite"/>
    </source>
</evidence>
<reference evidence="3 4" key="1">
    <citation type="submission" date="2022-06" db="EMBL/GenBank/DDBJ databases">
        <title>Haloarcula sp. a new haloarchaeum isolate from saline soil.</title>
        <authorList>
            <person name="Strakova D."/>
            <person name="Galisteo C."/>
            <person name="Sanchez-Porro C."/>
            <person name="Ventosa A."/>
        </authorList>
    </citation>
    <scope>NUCLEOTIDE SEQUENCE [LARGE SCALE GENOMIC DNA]</scope>
    <source>
        <strain evidence="3 4">S1CR25-12</strain>
    </source>
</reference>
<keyword evidence="4" id="KW-1185">Reference proteome</keyword>
<dbReference type="InterPro" id="IPR011047">
    <property type="entry name" value="Quinoprotein_ADH-like_sf"/>
</dbReference>
<feature type="region of interest" description="Disordered" evidence="1">
    <location>
        <begin position="50"/>
        <end position="77"/>
    </location>
</feature>
<dbReference type="Proteomes" id="UP001259659">
    <property type="component" value="Unassembled WGS sequence"/>
</dbReference>
<protein>
    <submittedName>
        <fullName evidence="3">PQQ-like beta-propeller repeat protein</fullName>
    </submittedName>
</protein>
<evidence type="ECO:0000313" key="4">
    <source>
        <dbReference type="Proteomes" id="UP001259659"/>
    </source>
</evidence>
<organism evidence="3 4">
    <name type="scientific">Haloarcula saliterrae</name>
    <dbReference type="NCBI Taxonomy" id="2950534"/>
    <lineage>
        <taxon>Archaea</taxon>
        <taxon>Methanobacteriati</taxon>
        <taxon>Methanobacteriota</taxon>
        <taxon>Stenosarchaea group</taxon>
        <taxon>Halobacteria</taxon>
        <taxon>Halobacteriales</taxon>
        <taxon>Haloarculaceae</taxon>
        <taxon>Haloarcula</taxon>
    </lineage>
</organism>
<dbReference type="PANTHER" id="PTHR34512:SF30">
    <property type="entry name" value="OUTER MEMBRANE PROTEIN ASSEMBLY FACTOR BAMB"/>
    <property type="match status" value="1"/>
</dbReference>
<gene>
    <name evidence="3" type="ORF">NDI56_16320</name>
</gene>
<dbReference type="PANTHER" id="PTHR34512">
    <property type="entry name" value="CELL SURFACE PROTEIN"/>
    <property type="match status" value="1"/>
</dbReference>
<dbReference type="InterPro" id="IPR002372">
    <property type="entry name" value="PQQ_rpt_dom"/>
</dbReference>
<dbReference type="Gene3D" id="2.130.10.10">
    <property type="entry name" value="YVTN repeat-like/Quinoprotein amine dehydrogenase"/>
    <property type="match status" value="1"/>
</dbReference>
<dbReference type="Gene3D" id="2.40.10.480">
    <property type="match status" value="2"/>
</dbReference>
<evidence type="ECO:0000313" key="3">
    <source>
        <dbReference type="EMBL" id="MDS0260968.1"/>
    </source>
</evidence>
<feature type="domain" description="Pyrrolo-quinoline quinone repeat" evidence="2">
    <location>
        <begin position="191"/>
        <end position="330"/>
    </location>
</feature>
<dbReference type="Pfam" id="PF13360">
    <property type="entry name" value="PQQ_2"/>
    <property type="match status" value="1"/>
</dbReference>
<name>A0ABU2FFC6_9EURY</name>
<comment type="caution">
    <text evidence="3">The sequence shown here is derived from an EMBL/GenBank/DDBJ whole genome shotgun (WGS) entry which is preliminary data.</text>
</comment>
<accession>A0ABU2FFC6</accession>
<dbReference type="InterPro" id="IPR018391">
    <property type="entry name" value="PQQ_b-propeller_rpt"/>
</dbReference>
<dbReference type="RefSeq" id="WP_310920747.1">
    <property type="nucleotide sequence ID" value="NZ_JAMQON010000005.1"/>
</dbReference>